<dbReference type="eggNOG" id="COG0501">
    <property type="taxonomic scope" value="Bacteria"/>
</dbReference>
<evidence type="ECO:0000256" key="3">
    <source>
        <dbReference type="ARBA" id="ARBA00022692"/>
    </source>
</evidence>
<keyword evidence="6" id="KW-0256">Endoplasmic reticulum</keyword>
<evidence type="ECO:0000256" key="5">
    <source>
        <dbReference type="ARBA" id="ARBA00022801"/>
    </source>
</evidence>
<dbReference type="Gene3D" id="3.30.2010.10">
    <property type="entry name" value="Metalloproteases ('zincins'), catalytic domain"/>
    <property type="match status" value="1"/>
</dbReference>
<feature type="domain" description="CAAX prenyl protease 1 N-terminal" evidence="16">
    <location>
        <begin position="30"/>
        <end position="203"/>
    </location>
</feature>
<keyword evidence="2 13" id="KW-0645">Protease</keyword>
<dbReference type="FunFam" id="3.30.2010.10:FF:000002">
    <property type="entry name" value="CAAX prenyl protease"/>
    <property type="match status" value="1"/>
</dbReference>
<keyword evidence="3 14" id="KW-0812">Transmembrane</keyword>
<dbReference type="GO" id="GO:0004222">
    <property type="term" value="F:metalloendopeptidase activity"/>
    <property type="evidence" value="ECO:0007669"/>
    <property type="project" value="InterPro"/>
</dbReference>
<dbReference type="RefSeq" id="WP_020894913.1">
    <property type="nucleotide sequence ID" value="NZ_ATMR01000097.1"/>
</dbReference>
<dbReference type="OrthoDB" id="9781930at2"/>
<feature type="transmembrane region" description="Helical" evidence="14">
    <location>
        <begin position="98"/>
        <end position="122"/>
    </location>
</feature>
<accession>S7VRM9</accession>
<evidence type="ECO:0000313" key="18">
    <source>
        <dbReference type="Proteomes" id="UP000014962"/>
    </source>
</evidence>
<feature type="transmembrane region" description="Helical" evidence="14">
    <location>
        <begin position="58"/>
        <end position="78"/>
    </location>
</feature>
<dbReference type="STRING" id="641526.ADIWIN_1993"/>
<evidence type="ECO:0000256" key="4">
    <source>
        <dbReference type="ARBA" id="ARBA00022723"/>
    </source>
</evidence>
<evidence type="ECO:0000256" key="10">
    <source>
        <dbReference type="ARBA" id="ARBA00023136"/>
    </source>
</evidence>
<dbReference type="InterPro" id="IPR032456">
    <property type="entry name" value="Peptidase_M48_N"/>
</dbReference>
<dbReference type="Pfam" id="PF01435">
    <property type="entry name" value="Peptidase_M48"/>
    <property type="match status" value="1"/>
</dbReference>
<evidence type="ECO:0000256" key="14">
    <source>
        <dbReference type="SAM" id="Phobius"/>
    </source>
</evidence>
<dbReference type="EMBL" id="ATMR01000097">
    <property type="protein sequence ID" value="EPR72905.1"/>
    <property type="molecule type" value="Genomic_DNA"/>
</dbReference>
<dbReference type="PATRIC" id="fig|641526.4.peg.1977"/>
<evidence type="ECO:0000256" key="7">
    <source>
        <dbReference type="ARBA" id="ARBA00022833"/>
    </source>
</evidence>
<dbReference type="PANTHER" id="PTHR10120">
    <property type="entry name" value="CAAX PRENYL PROTEASE 1"/>
    <property type="match status" value="1"/>
</dbReference>
<evidence type="ECO:0000313" key="17">
    <source>
        <dbReference type="EMBL" id="EPR72905.1"/>
    </source>
</evidence>
<evidence type="ECO:0000256" key="13">
    <source>
        <dbReference type="RuleBase" id="RU003983"/>
    </source>
</evidence>
<evidence type="ECO:0000256" key="6">
    <source>
        <dbReference type="ARBA" id="ARBA00022824"/>
    </source>
</evidence>
<keyword evidence="5 13" id="KW-0378">Hydrolase</keyword>
<comment type="cofactor">
    <cofactor evidence="12 13">
        <name>Zn(2+)</name>
        <dbReference type="ChEBI" id="CHEBI:29105"/>
    </cofactor>
    <text evidence="12 13">Binds 1 zinc ion per subunit.</text>
</comment>
<feature type="transmembrane region" description="Helical" evidence="14">
    <location>
        <begin position="148"/>
        <end position="168"/>
    </location>
</feature>
<evidence type="ECO:0000256" key="11">
    <source>
        <dbReference type="PIRSR" id="PIRSR627057-1"/>
    </source>
</evidence>
<evidence type="ECO:0000259" key="16">
    <source>
        <dbReference type="Pfam" id="PF16491"/>
    </source>
</evidence>
<evidence type="ECO:0000256" key="9">
    <source>
        <dbReference type="ARBA" id="ARBA00023049"/>
    </source>
</evidence>
<name>S7VRM9_9FLAO</name>
<dbReference type="InterPro" id="IPR027057">
    <property type="entry name" value="CAXX_Prtase_1"/>
</dbReference>
<evidence type="ECO:0000256" key="2">
    <source>
        <dbReference type="ARBA" id="ARBA00022670"/>
    </source>
</evidence>
<feature type="transmembrane region" description="Helical" evidence="14">
    <location>
        <begin position="286"/>
        <end position="308"/>
    </location>
</feature>
<feature type="binding site" evidence="12">
    <location>
        <position position="354"/>
    </location>
    <ligand>
        <name>Zn(2+)</name>
        <dbReference type="ChEBI" id="CHEBI:29105"/>
        <note>catalytic</note>
    </ligand>
</feature>
<sequence length="418" mass="47240">MTAQTLFYIIIAIIIINFIIDKTLDAINAKHYNDPIPEALNDVYDATEYKKSQAYKTVNYKFGLGTSVFSFALTLGFLLLDGFEYVDNIARSYSDNPIIIALIFFGIIMIASDIITTPFGYYKTFVIEEKFGFNKTTKKLFILDKLKGLVMMALLGGGLIALIVWFYQATGNQFWLYAWGIVTVFTVFMNMFYSKLIVPLFNKQTPLEDGELRTKISTYAESVGFNLEKIFVIDGSKRSTKANAYFSGFGREKRVTLYDTLVNDLDDEEIVAVLAHEVGHYKKKHIIFNLVTSILLTGLTLFILSIFVSNPLLSNAIGVEIPSFHVGLIAFGLLYSPISEITGLIMNYVSRVFEYQADDYAKNTYKAEPLITSLKKLSKNSLSNLTPHKAYVFMHYSHPTLLERVKNLKNKSALNSTN</sequence>
<feature type="transmembrane region" description="Helical" evidence="14">
    <location>
        <begin position="6"/>
        <end position="24"/>
    </location>
</feature>
<evidence type="ECO:0000256" key="1">
    <source>
        <dbReference type="ARBA" id="ARBA00004477"/>
    </source>
</evidence>
<dbReference type="GO" id="GO:0071586">
    <property type="term" value="P:CAAX-box protein processing"/>
    <property type="evidence" value="ECO:0007669"/>
    <property type="project" value="InterPro"/>
</dbReference>
<feature type="transmembrane region" description="Helical" evidence="14">
    <location>
        <begin position="174"/>
        <end position="193"/>
    </location>
</feature>
<keyword evidence="18" id="KW-1185">Reference proteome</keyword>
<dbReference type="InterPro" id="IPR001915">
    <property type="entry name" value="Peptidase_M48"/>
</dbReference>
<feature type="transmembrane region" description="Helical" evidence="14">
    <location>
        <begin position="328"/>
        <end position="349"/>
    </location>
</feature>
<keyword evidence="8 14" id="KW-1133">Transmembrane helix</keyword>
<dbReference type="Pfam" id="PF16491">
    <property type="entry name" value="Peptidase_M48_N"/>
    <property type="match status" value="1"/>
</dbReference>
<feature type="binding site" evidence="12">
    <location>
        <position position="276"/>
    </location>
    <ligand>
        <name>Zn(2+)</name>
        <dbReference type="ChEBI" id="CHEBI:29105"/>
        <note>catalytic</note>
    </ligand>
</feature>
<keyword evidence="4 12" id="KW-0479">Metal-binding</keyword>
<feature type="domain" description="Peptidase M48" evidence="15">
    <location>
        <begin position="206"/>
        <end position="410"/>
    </location>
</feature>
<organism evidence="17 18">
    <name type="scientific">Winogradskyella psychrotolerans RS-3</name>
    <dbReference type="NCBI Taxonomy" id="641526"/>
    <lineage>
        <taxon>Bacteria</taxon>
        <taxon>Pseudomonadati</taxon>
        <taxon>Bacteroidota</taxon>
        <taxon>Flavobacteriia</taxon>
        <taxon>Flavobacteriales</taxon>
        <taxon>Flavobacteriaceae</taxon>
        <taxon>Winogradskyella</taxon>
    </lineage>
</organism>
<keyword evidence="9 13" id="KW-0482">Metalloprotease</keyword>
<keyword evidence="7 12" id="KW-0862">Zinc</keyword>
<feature type="binding site" evidence="12">
    <location>
        <position position="280"/>
    </location>
    <ligand>
        <name>Zn(2+)</name>
        <dbReference type="ChEBI" id="CHEBI:29105"/>
        <note>catalytic</note>
    </ligand>
</feature>
<gene>
    <name evidence="17" type="ORF">ADIWIN_1993</name>
</gene>
<evidence type="ECO:0000259" key="15">
    <source>
        <dbReference type="Pfam" id="PF01435"/>
    </source>
</evidence>
<comment type="similarity">
    <text evidence="13">Belongs to the peptidase M48 family.</text>
</comment>
<feature type="active site" description="Proton donor" evidence="11">
    <location>
        <position position="358"/>
    </location>
</feature>
<evidence type="ECO:0000256" key="8">
    <source>
        <dbReference type="ARBA" id="ARBA00022989"/>
    </source>
</evidence>
<reference evidence="17 18" key="1">
    <citation type="journal article" date="2013" name="Genome Announc.">
        <title>Draft Genome Sequence of Winogradskyella psychrotolerans RS-3T, Isolated from the Marine Transect of Kongsfjorden, Ny-Alesund, Svalbard, Arctic Ocean.</title>
        <authorList>
            <person name="Kumar Pinnaka A."/>
            <person name="Ara S."/>
            <person name="Singh A."/>
            <person name="Shivaji S."/>
        </authorList>
    </citation>
    <scope>NUCLEOTIDE SEQUENCE [LARGE SCALE GENOMIC DNA]</scope>
    <source>
        <strain evidence="17 18">RS-3</strain>
    </source>
</reference>
<keyword evidence="10 14" id="KW-0472">Membrane</keyword>
<dbReference type="Proteomes" id="UP000014962">
    <property type="component" value="Unassembled WGS sequence"/>
</dbReference>
<comment type="caution">
    <text evidence="17">The sequence shown here is derived from an EMBL/GenBank/DDBJ whole genome shotgun (WGS) entry which is preliminary data.</text>
</comment>
<comment type="subcellular location">
    <subcellularLocation>
        <location evidence="1">Endoplasmic reticulum membrane</location>
        <topology evidence="1">Multi-pass membrane protein</topology>
    </subcellularLocation>
</comment>
<feature type="active site" evidence="11">
    <location>
        <position position="277"/>
    </location>
</feature>
<dbReference type="GO" id="GO:0046872">
    <property type="term" value="F:metal ion binding"/>
    <property type="evidence" value="ECO:0007669"/>
    <property type="project" value="UniProtKB-KW"/>
</dbReference>
<protein>
    <submittedName>
        <fullName evidence="17">Putative CAAX prenyl protease 1</fullName>
    </submittedName>
</protein>
<proteinExistence type="inferred from homology"/>
<evidence type="ECO:0000256" key="12">
    <source>
        <dbReference type="PIRSR" id="PIRSR627057-2"/>
    </source>
</evidence>
<dbReference type="AlphaFoldDB" id="S7VRM9"/>
<dbReference type="CDD" id="cd07343">
    <property type="entry name" value="M48A_Zmpste24p_like"/>
    <property type="match status" value="1"/>
</dbReference>